<feature type="region of interest" description="Disordered" evidence="1">
    <location>
        <begin position="805"/>
        <end position="841"/>
    </location>
</feature>
<keyword evidence="2" id="KW-1185">Reference proteome</keyword>
<feature type="compositionally biased region" description="Low complexity" evidence="1">
    <location>
        <begin position="106"/>
        <end position="118"/>
    </location>
</feature>
<accession>A0A9C6WW85</accession>
<feature type="region of interest" description="Disordered" evidence="1">
    <location>
        <begin position="993"/>
        <end position="1034"/>
    </location>
</feature>
<name>A0A9C6WW85_FRAOC</name>
<dbReference type="Gene3D" id="3.60.10.10">
    <property type="entry name" value="Endonuclease/exonuclease/phosphatase"/>
    <property type="match status" value="1"/>
</dbReference>
<dbReference type="SUPFAM" id="SSF56219">
    <property type="entry name" value="DNase I-like"/>
    <property type="match status" value="1"/>
</dbReference>
<feature type="compositionally biased region" description="Basic residues" evidence="1">
    <location>
        <begin position="937"/>
        <end position="955"/>
    </location>
</feature>
<feature type="compositionally biased region" description="Polar residues" evidence="1">
    <location>
        <begin position="1016"/>
        <end position="1026"/>
    </location>
</feature>
<dbReference type="GeneID" id="127749010"/>
<evidence type="ECO:0000256" key="1">
    <source>
        <dbReference type="SAM" id="MobiDB-lite"/>
    </source>
</evidence>
<organism evidence="2 3">
    <name type="scientific">Frankliniella occidentalis</name>
    <name type="common">Western flower thrips</name>
    <name type="synonym">Euthrips occidentalis</name>
    <dbReference type="NCBI Taxonomy" id="133901"/>
    <lineage>
        <taxon>Eukaryota</taxon>
        <taxon>Metazoa</taxon>
        <taxon>Ecdysozoa</taxon>
        <taxon>Arthropoda</taxon>
        <taxon>Hexapoda</taxon>
        <taxon>Insecta</taxon>
        <taxon>Pterygota</taxon>
        <taxon>Neoptera</taxon>
        <taxon>Paraneoptera</taxon>
        <taxon>Thysanoptera</taxon>
        <taxon>Terebrantia</taxon>
        <taxon>Thripoidea</taxon>
        <taxon>Thripidae</taxon>
        <taxon>Frankliniella</taxon>
    </lineage>
</organism>
<feature type="region of interest" description="Disordered" evidence="1">
    <location>
        <begin position="29"/>
        <end position="125"/>
    </location>
</feature>
<dbReference type="AlphaFoldDB" id="A0A9C6WW85"/>
<feature type="region of interest" description="Disordered" evidence="1">
    <location>
        <begin position="353"/>
        <end position="436"/>
    </location>
</feature>
<dbReference type="KEGG" id="foc:127749010"/>
<feature type="compositionally biased region" description="Basic and acidic residues" evidence="1">
    <location>
        <begin position="805"/>
        <end position="815"/>
    </location>
</feature>
<sequence length="1034" mass="112198">MGTQYSSPRPQAHAERVALVVASVCVAAPGVPRRPLPSRPLPRQRPLKAASCCHPALLSSPRPTPALPDQPQQQQQQHPPAPCPRLSPLAGRRPGPGCNPLPSPTPSQQQSTVQSSQSARCAPPRSTMPFRVCQQALFPDGVAAAAEALPHNMAFPVDAPPALRRTTRADNERFAVLIEHVDLPTSLTCSNMLMEALTHQLTGCGVDVLPGQVALLRHRLAVQLALHRRRYLDAIVEAVTRNYGYYDGNAYLDLNRIPNMQAMVDGYIRDTGDAWTARAFGVEVIQACADSEAVNILILLPGHGTSMVSPHEGITPLRTVCLLCSDSECAPRYSSVFRVGCYPPSVTTPSLPPAPPPLCSPPQLSPDSGLESTPSPRPSGHCAEVQIKSEGEEDSTASGLSSGWSDSDVNSVKSEDLGPGIKSGSEEQCASSTRPVHGRRLMRIPVQDKPLTLATWNVGYLSAAGACRGAPLSPWLGKQVNGPSGVARSLAANGVQIAALQGHALESSIGELEGYTVFAHGGVGASSTETGFAVRDDLVGAVSSFVSSPSSRACRLDLFATPMNVSLVSAFAPPEDAAEEVHESFSKALRTMVSAAPRTAVLVVLGDFGAEVGRQPNSLRCVAGKSSLHRDYSSNGVRLVHFARRNDLVIRSTILDKKADARATRMTVERLADGSERISCSQVDHVLVRRQYRGSVLAVRSVPSAGLSDTNHRMVLAVVSVPYGVLAKSKNAERPKPSVSQVLEKMLLWKKADDAAEEMYRRLTNRTVAVKEEHLKQEREGQNGGDLDDVMDDLGKILQEIKECETKIESKSRHSEPRHRRLPSPVSRPPNGLQDDHGSGKVLQDEIKECETKIESKSRHSESRHCRRLFSPVSPPPNGADDGLGEVLQGTKECKAKLERNDSRHHRLPSSVSPPPNGVDDDLREVLQSSKEAKTERRLHHRDSRHRHRHRRRRLPSPVSPPSPARAPRSAPVAFQVMIPSPSASCWVLPRGHDRPNPYCDTPRDRRRRGMFGQEASGNAPQNSNERVARFRPY</sequence>
<feature type="compositionally biased region" description="Polar residues" evidence="1">
    <location>
        <begin position="396"/>
        <end position="412"/>
    </location>
</feature>
<dbReference type="RefSeq" id="XP_052121294.1">
    <property type="nucleotide sequence ID" value="XM_052265334.1"/>
</dbReference>
<feature type="region of interest" description="Disordered" evidence="1">
    <location>
        <begin position="853"/>
        <end position="886"/>
    </location>
</feature>
<protein>
    <submittedName>
        <fullName evidence="3">Uncharacterized protein LOC127749010</fullName>
    </submittedName>
</protein>
<feature type="region of interest" description="Disordered" evidence="1">
    <location>
        <begin position="899"/>
        <end position="971"/>
    </location>
</feature>
<evidence type="ECO:0000313" key="2">
    <source>
        <dbReference type="Proteomes" id="UP000504606"/>
    </source>
</evidence>
<feature type="compositionally biased region" description="Basic and acidic residues" evidence="1">
    <location>
        <begin position="853"/>
        <end position="864"/>
    </location>
</feature>
<gene>
    <name evidence="3" type="primary">LOC127749010</name>
</gene>
<feature type="compositionally biased region" description="Low complexity" evidence="1">
    <location>
        <begin position="69"/>
        <end position="78"/>
    </location>
</feature>
<feature type="compositionally biased region" description="Pro residues" evidence="1">
    <location>
        <begin position="353"/>
        <end position="364"/>
    </location>
</feature>
<reference evidence="3" key="1">
    <citation type="submission" date="2025-08" db="UniProtKB">
        <authorList>
            <consortium name="RefSeq"/>
        </authorList>
    </citation>
    <scope>IDENTIFICATION</scope>
    <source>
        <tissue evidence="3">Whole organism</tissue>
    </source>
</reference>
<proteinExistence type="predicted"/>
<dbReference type="Proteomes" id="UP000504606">
    <property type="component" value="Unplaced"/>
</dbReference>
<dbReference type="InterPro" id="IPR036691">
    <property type="entry name" value="Endo/exonu/phosph_ase_sf"/>
</dbReference>
<evidence type="ECO:0000313" key="3">
    <source>
        <dbReference type="RefSeq" id="XP_052121294.1"/>
    </source>
</evidence>